<keyword evidence="3" id="KW-1185">Reference proteome</keyword>
<protein>
    <submittedName>
        <fullName evidence="2">NYN domain-containing protein</fullName>
    </submittedName>
</protein>
<evidence type="ECO:0000313" key="2">
    <source>
        <dbReference type="EMBL" id="QQG64541.1"/>
    </source>
</evidence>
<name>A0A7T5VB45_9BACT</name>
<dbReference type="Gene3D" id="2.40.50.140">
    <property type="entry name" value="Nucleic acid-binding proteins"/>
    <property type="match status" value="1"/>
</dbReference>
<sequence>MLKTAIYVDAENIKMSGGYGMRYDVLVDLANSMHSVMVRANCYLAEDLERTKADPEYRQKVHAYHNILRNCGFKIIKKYVRRFKDEDGNITTKANADMDLAIDALLQARNLDRIILLTGDGDFLRLIVALQNTGCRVEVIGFHNVNKELREVADSYISGFLIPGLLPIAGAQGEQADQWQRGTVINFNQDRGFGFFRYYRLDNNVLQSETVFFHLSKSTLTSDHYFQEPYRIFEFRVVENPANNNRSEAWDIRFMKEA</sequence>
<dbReference type="Gene3D" id="3.40.50.1010">
    <property type="entry name" value="5'-nuclease"/>
    <property type="match status" value="1"/>
</dbReference>
<dbReference type="AlphaFoldDB" id="A0A7T5VB45"/>
<proteinExistence type="predicted"/>
<organism evidence="2 3">
    <name type="scientific">Desulfobulbus oligotrophicus</name>
    <dbReference type="NCBI Taxonomy" id="1909699"/>
    <lineage>
        <taxon>Bacteria</taxon>
        <taxon>Pseudomonadati</taxon>
        <taxon>Thermodesulfobacteriota</taxon>
        <taxon>Desulfobulbia</taxon>
        <taxon>Desulfobulbales</taxon>
        <taxon>Desulfobulbaceae</taxon>
        <taxon>Desulfobulbus</taxon>
    </lineage>
</organism>
<evidence type="ECO:0000313" key="3">
    <source>
        <dbReference type="Proteomes" id="UP000596092"/>
    </source>
</evidence>
<dbReference type="KEGG" id="dog:HP555_01050"/>
<dbReference type="EMBL" id="CP054140">
    <property type="protein sequence ID" value="QQG64541.1"/>
    <property type="molecule type" value="Genomic_DNA"/>
</dbReference>
<dbReference type="InterPro" id="IPR012340">
    <property type="entry name" value="NA-bd_OB-fold"/>
</dbReference>
<evidence type="ECO:0000259" key="1">
    <source>
        <dbReference type="Pfam" id="PF01936"/>
    </source>
</evidence>
<dbReference type="Proteomes" id="UP000596092">
    <property type="component" value="Chromosome"/>
</dbReference>
<dbReference type="InterPro" id="IPR047140">
    <property type="entry name" value="LabA"/>
</dbReference>
<feature type="domain" description="NYN" evidence="1">
    <location>
        <begin position="3"/>
        <end position="158"/>
    </location>
</feature>
<dbReference type="GO" id="GO:0004540">
    <property type="term" value="F:RNA nuclease activity"/>
    <property type="evidence" value="ECO:0007669"/>
    <property type="project" value="InterPro"/>
</dbReference>
<dbReference type="InterPro" id="IPR021139">
    <property type="entry name" value="NYN"/>
</dbReference>
<dbReference type="PANTHER" id="PTHR35458">
    <property type="entry name" value="SLR0755 PROTEIN"/>
    <property type="match status" value="1"/>
</dbReference>
<dbReference type="RefSeq" id="WP_199263374.1">
    <property type="nucleotide sequence ID" value="NZ_CP054140.1"/>
</dbReference>
<gene>
    <name evidence="2" type="ORF">HP555_01050</name>
</gene>
<dbReference type="CDD" id="cd10911">
    <property type="entry name" value="PIN_LabA"/>
    <property type="match status" value="1"/>
</dbReference>
<dbReference type="Pfam" id="PF01936">
    <property type="entry name" value="NYN"/>
    <property type="match status" value="1"/>
</dbReference>
<dbReference type="PANTHER" id="PTHR35458:SF8">
    <property type="entry name" value="SLR0650 PROTEIN"/>
    <property type="match status" value="1"/>
</dbReference>
<reference evidence="2 3" key="1">
    <citation type="submission" date="2020-05" db="EMBL/GenBank/DDBJ databases">
        <title>Complete genome of Desulfobulbus oligotrophicus.</title>
        <authorList>
            <person name="Podar M."/>
        </authorList>
    </citation>
    <scope>NUCLEOTIDE SEQUENCE [LARGE SCALE GENOMIC DNA]</scope>
    <source>
        <strain evidence="2 3">Prop6</strain>
    </source>
</reference>
<accession>A0A7T5VB45</accession>